<gene>
    <name evidence="2" type="ORF">QS95_23890</name>
</gene>
<sequence length="574" mass="65974">MQPADADGFRFVVGRRFVDIQDLGTVHVEFDAVHAAYRVTDLYRKLAPGPLIRRDPGETTWHLADQPPKAPLAKRPASDQGDTQIKRTTTSQPQHFRPLSRMHLAPMPHWVQVDTQGYYRRQEFFSSLPNADYFYGFKGPDNYWVQVDEPPAGFNGSPTHLTAWKDHQIWEAYGIHGQDITRLREEGQTGGSRPHWVKPMVTGNARQDLIMDGLRWLHPQKTLDEVTEHLRSYNLSPVQHVQLRKDLLDNPQQMPQWAEQHRLRSLDENDPGRFDQLRREIEPLIIPTRNGKLWRGDLLDFDQSLSRPFLDGFLASLGYLRNNSGCLYRLDIPGLFRADERTPFEFYNDGRMLPRWKHPQGATTQKPISATVSLKLLHEYGGNGRNPPDPEYLLYNNQKNKYPGKKTGKPDPDSGESDNEWSDASDVELDSERNYETTRHNQSFIFAYIIDTRKMEVVLREENQLLNLSAEKNGAWFPQDEFEALISASKKGIESSRLWLLDSTHTRAAKVDDVAEAGIDPWFTSSSIEERTHRGAYNQHEYDALIDKVAKAGKPILTLDPGKEWFAGDIVWPE</sequence>
<feature type="compositionally biased region" description="Polar residues" evidence="1">
    <location>
        <begin position="80"/>
        <end position="94"/>
    </location>
</feature>
<proteinExistence type="predicted"/>
<organism evidence="2 3">
    <name type="scientific">Pseudomonas fluorescens</name>
    <dbReference type="NCBI Taxonomy" id="294"/>
    <lineage>
        <taxon>Bacteria</taxon>
        <taxon>Pseudomonadati</taxon>
        <taxon>Pseudomonadota</taxon>
        <taxon>Gammaproteobacteria</taxon>
        <taxon>Pseudomonadales</taxon>
        <taxon>Pseudomonadaceae</taxon>
        <taxon>Pseudomonas</taxon>
    </lineage>
</organism>
<name>A0AAE2DI90_PSEFL</name>
<accession>A0AAE2DI90</accession>
<feature type="compositionally biased region" description="Acidic residues" evidence="1">
    <location>
        <begin position="413"/>
        <end position="429"/>
    </location>
</feature>
<evidence type="ECO:0000313" key="2">
    <source>
        <dbReference type="EMBL" id="KIF57201.1"/>
    </source>
</evidence>
<dbReference type="Proteomes" id="UP000031587">
    <property type="component" value="Unassembled WGS sequence"/>
</dbReference>
<feature type="region of interest" description="Disordered" evidence="1">
    <location>
        <begin position="57"/>
        <end position="95"/>
    </location>
</feature>
<dbReference type="AlphaFoldDB" id="A0AAE2DI90"/>
<evidence type="ECO:0000313" key="3">
    <source>
        <dbReference type="Proteomes" id="UP000031587"/>
    </source>
</evidence>
<comment type="caution">
    <text evidence="2">The sequence shown here is derived from an EMBL/GenBank/DDBJ whole genome shotgun (WGS) entry which is preliminary data.</text>
</comment>
<dbReference type="EMBL" id="JTGH01000020">
    <property type="protein sequence ID" value="KIF57201.1"/>
    <property type="molecule type" value="Genomic_DNA"/>
</dbReference>
<evidence type="ECO:0000256" key="1">
    <source>
        <dbReference type="SAM" id="MobiDB-lite"/>
    </source>
</evidence>
<feature type="region of interest" description="Disordered" evidence="1">
    <location>
        <begin position="379"/>
        <end position="434"/>
    </location>
</feature>
<reference evidence="2 3" key="1">
    <citation type="submission" date="2014-11" db="EMBL/GenBank/DDBJ databases">
        <title>Draft genome sequence of Pseudomonas fluorescens strains SF4c SF39a.</title>
        <authorList>
            <person name="Underwood G.E."/>
            <person name="Ly L.K."/>
            <person name="Bitzer A.S."/>
            <person name="Godino A."/>
            <person name="Bucci V."/>
            <person name="Fischer S."/>
            <person name="Silby M.W."/>
        </authorList>
    </citation>
    <scope>NUCLEOTIDE SEQUENCE [LARGE SCALE GENOMIC DNA]</scope>
    <source>
        <strain evidence="2 3">SF4c</strain>
    </source>
</reference>
<protein>
    <submittedName>
        <fullName evidence="2">Uncharacterized protein</fullName>
    </submittedName>
</protein>